<dbReference type="AlphaFoldDB" id="A0A812VE45"/>
<name>A0A812VE45_9DINO</name>
<dbReference type="InterPro" id="IPR011990">
    <property type="entry name" value="TPR-like_helical_dom_sf"/>
</dbReference>
<dbReference type="EMBL" id="CAJNDS010002845">
    <property type="protein sequence ID" value="CAE7617246.1"/>
    <property type="molecule type" value="Genomic_DNA"/>
</dbReference>
<comment type="caution">
    <text evidence="1">The sequence shown here is derived from an EMBL/GenBank/DDBJ whole genome shotgun (WGS) entry which is preliminary data.</text>
</comment>
<dbReference type="SUPFAM" id="SSF48452">
    <property type="entry name" value="TPR-like"/>
    <property type="match status" value="1"/>
</dbReference>
<gene>
    <name evidence="1" type="primary">TRANK1</name>
    <name evidence="1" type="ORF">SNAT2548_LOCUS35092</name>
</gene>
<accession>A0A812VE45</accession>
<organism evidence="1 2">
    <name type="scientific">Symbiodinium natans</name>
    <dbReference type="NCBI Taxonomy" id="878477"/>
    <lineage>
        <taxon>Eukaryota</taxon>
        <taxon>Sar</taxon>
        <taxon>Alveolata</taxon>
        <taxon>Dinophyceae</taxon>
        <taxon>Suessiales</taxon>
        <taxon>Symbiodiniaceae</taxon>
        <taxon>Symbiodinium</taxon>
    </lineage>
</organism>
<dbReference type="OrthoDB" id="3156807at2759"/>
<dbReference type="SUPFAM" id="SSF52540">
    <property type="entry name" value="P-loop containing nucleoside triphosphate hydrolases"/>
    <property type="match status" value="1"/>
</dbReference>
<keyword evidence="2" id="KW-1185">Reference proteome</keyword>
<dbReference type="PANTHER" id="PTHR21529">
    <property type="entry name" value="MAMMARY TURMOR VIRUS RECEPTOR HOMOLOG 1, 2 MTVR1, 2"/>
    <property type="match status" value="1"/>
</dbReference>
<dbReference type="Gene3D" id="1.25.40.10">
    <property type="entry name" value="Tetratricopeptide repeat domain"/>
    <property type="match status" value="2"/>
</dbReference>
<proteinExistence type="predicted"/>
<evidence type="ECO:0000313" key="2">
    <source>
        <dbReference type="Proteomes" id="UP000604046"/>
    </source>
</evidence>
<sequence length="1022" mass="117633">MFYQWVDYWKKSMEADGAALLSSGTRGLVHLNQVFVTHSASLANKVLEYFSNLQLKSQDTVPQTRRSGLLEQSRHPDNIKHVKSFPLFITYRKFLIMLDGCLDRPFFPRRSTGVVHPDKVVQAEAADGLDPISALREQRRAAVRAQAFGRNTATAAEDRVLYEVDYDLFKLKFWPKLCQKVPSGCDAVLVWREFMSYIKGSYKVLDCEQGYLDLATYQEITSKCSPGFKDFRKEIYAAFKTYEKLREEWNYFDRMDVARHVIQQLKRNPYDGPPIHSSAVDEVQDLAQLELAVFFMVMKKPYEELFLTGDTSQTVSRAVEFRFCDLQSLFHYFNPREKVPELDQLLINYRSHQKILALSHRGVVQPLELGFPYAIDKLQADTGHRDGVLPVIVKDVALEDLAQHMFNLDGCSAGIAFGASQCILVRNEASRKKLPPSLSNALVLTVEQSKGLEFDDCILVNFFTDSLYEEWQTMKIFLPDLLEEQRQDTTAQRKRPQFENFRHALLCSELKHLYTAITRTKHVLLFFEEDTAKAAHVFKMWEELGLVSSSGLMDEKNAEARAQIHQHAGENRGKESWIHMGHNLLNRQLYEQARSAFRRAEDERMARICEGYLQAQEAFRTLEDSEAEGVQLFRETAKLFKEVGARREEAECWKFGRYPQKAALILEELGQERPELKIEAAKTWSEAGMFVRAAELYEEESYFDECIQAYLLAEQKEEVGRVVLLAHQVEALKAEECFRYLQDIDDHGRAGELYLREENFEQAASCFQSAGMLGQEAFCYQKLGQPLRAAERFSASGEADHLKQAAALYHEHQEHVAEVKCYRSLLQMDDLADRQPFIEKCIDLHKMLQEWDRAAELLEELAEIEPVMEGDYLMEAASFYEKADQPKNHARVFEKLADLGEVPGLFRAADAIGFLRKAAELYSGIKALEDRLRVSEKLSEFKVCGDLAREMQTLEKAADFYFKAGTGEALQMAMECMLQAKDFRAAYNYFDHLSPHWQSRLPRIAAMQDSYFHVFYSARSSH</sequence>
<protein>
    <submittedName>
        <fullName evidence="1">TRANK1 protein</fullName>
    </submittedName>
</protein>
<dbReference type="InterPro" id="IPR039904">
    <property type="entry name" value="TRANK1"/>
</dbReference>
<dbReference type="Gene3D" id="3.40.50.300">
    <property type="entry name" value="P-loop containing nucleotide triphosphate hydrolases"/>
    <property type="match status" value="1"/>
</dbReference>
<dbReference type="InterPro" id="IPR027417">
    <property type="entry name" value="P-loop_NTPase"/>
</dbReference>
<dbReference type="PANTHER" id="PTHR21529:SF4">
    <property type="entry name" value="TPR AND ANKYRIN REPEAT-CONTAINING PROTEIN 1"/>
    <property type="match status" value="1"/>
</dbReference>
<reference evidence="1" key="1">
    <citation type="submission" date="2021-02" db="EMBL/GenBank/DDBJ databases">
        <authorList>
            <person name="Dougan E. K."/>
            <person name="Rhodes N."/>
            <person name="Thang M."/>
            <person name="Chan C."/>
        </authorList>
    </citation>
    <scope>NUCLEOTIDE SEQUENCE</scope>
</reference>
<evidence type="ECO:0000313" key="1">
    <source>
        <dbReference type="EMBL" id="CAE7617246.1"/>
    </source>
</evidence>
<dbReference type="Proteomes" id="UP000604046">
    <property type="component" value="Unassembled WGS sequence"/>
</dbReference>